<protein>
    <submittedName>
        <fullName evidence="1">Uncharacterized protein</fullName>
    </submittedName>
</protein>
<gene>
    <name evidence="1" type="ORF">PRUPE_7G020100</name>
</gene>
<accession>A0A251N580</accession>
<keyword evidence="2" id="KW-1185">Reference proteome</keyword>
<sequence length="29" mass="3492">MKNKTKTENYWDWELANETKRMDAESKGS</sequence>
<evidence type="ECO:0000313" key="1">
    <source>
        <dbReference type="EMBL" id="ONH94512.1"/>
    </source>
</evidence>
<organism evidence="1 2">
    <name type="scientific">Prunus persica</name>
    <name type="common">Peach</name>
    <name type="synonym">Amygdalus persica</name>
    <dbReference type="NCBI Taxonomy" id="3760"/>
    <lineage>
        <taxon>Eukaryota</taxon>
        <taxon>Viridiplantae</taxon>
        <taxon>Streptophyta</taxon>
        <taxon>Embryophyta</taxon>
        <taxon>Tracheophyta</taxon>
        <taxon>Spermatophyta</taxon>
        <taxon>Magnoliopsida</taxon>
        <taxon>eudicotyledons</taxon>
        <taxon>Gunneridae</taxon>
        <taxon>Pentapetalae</taxon>
        <taxon>rosids</taxon>
        <taxon>fabids</taxon>
        <taxon>Rosales</taxon>
        <taxon>Rosaceae</taxon>
        <taxon>Amygdaloideae</taxon>
        <taxon>Amygdaleae</taxon>
        <taxon>Prunus</taxon>
    </lineage>
</organism>
<proteinExistence type="predicted"/>
<dbReference type="eggNOG" id="KOG0019">
    <property type="taxonomic scope" value="Eukaryota"/>
</dbReference>
<dbReference type="Gramene" id="ONH94512">
    <property type="protein sequence ID" value="ONH94512"/>
    <property type="gene ID" value="PRUPE_7G020100"/>
</dbReference>
<reference evidence="1 2" key="1">
    <citation type="journal article" date="2013" name="Nat. Genet.">
        <title>The high-quality draft genome of peach (Prunus persica) identifies unique patterns of genetic diversity, domestication and genome evolution.</title>
        <authorList>
            <consortium name="International Peach Genome Initiative"/>
            <person name="Verde I."/>
            <person name="Abbott A.G."/>
            <person name="Scalabrin S."/>
            <person name="Jung S."/>
            <person name="Shu S."/>
            <person name="Marroni F."/>
            <person name="Zhebentyayeva T."/>
            <person name="Dettori M.T."/>
            <person name="Grimwood J."/>
            <person name="Cattonaro F."/>
            <person name="Zuccolo A."/>
            <person name="Rossini L."/>
            <person name="Jenkins J."/>
            <person name="Vendramin E."/>
            <person name="Meisel L.A."/>
            <person name="Decroocq V."/>
            <person name="Sosinski B."/>
            <person name="Prochnik S."/>
            <person name="Mitros T."/>
            <person name="Policriti A."/>
            <person name="Cipriani G."/>
            <person name="Dondini L."/>
            <person name="Ficklin S."/>
            <person name="Goodstein D.M."/>
            <person name="Xuan P."/>
            <person name="Del Fabbro C."/>
            <person name="Aramini V."/>
            <person name="Copetti D."/>
            <person name="Gonzalez S."/>
            <person name="Horner D.S."/>
            <person name="Falchi R."/>
            <person name="Lucas S."/>
            <person name="Mica E."/>
            <person name="Maldonado J."/>
            <person name="Lazzari B."/>
            <person name="Bielenberg D."/>
            <person name="Pirona R."/>
            <person name="Miculan M."/>
            <person name="Barakat A."/>
            <person name="Testolin R."/>
            <person name="Stella A."/>
            <person name="Tartarini S."/>
            <person name="Tonutti P."/>
            <person name="Arus P."/>
            <person name="Orellana A."/>
            <person name="Wells C."/>
            <person name="Main D."/>
            <person name="Vizzotto G."/>
            <person name="Silva H."/>
            <person name="Salamini F."/>
            <person name="Schmutz J."/>
            <person name="Morgante M."/>
            <person name="Rokhsar D.S."/>
        </authorList>
    </citation>
    <scope>NUCLEOTIDE SEQUENCE [LARGE SCALE GENOMIC DNA]</scope>
    <source>
        <strain evidence="2">cv. Nemared</strain>
    </source>
</reference>
<name>A0A251N580_PRUPE</name>
<dbReference type="AlphaFoldDB" id="A0A251N580"/>
<dbReference type="EMBL" id="CM007657">
    <property type="protein sequence ID" value="ONH94512.1"/>
    <property type="molecule type" value="Genomic_DNA"/>
</dbReference>
<evidence type="ECO:0000313" key="2">
    <source>
        <dbReference type="Proteomes" id="UP000006882"/>
    </source>
</evidence>
<dbReference type="Proteomes" id="UP000006882">
    <property type="component" value="Chromosome G7"/>
</dbReference>